<feature type="binding site" evidence="14">
    <location>
        <position position="62"/>
    </location>
    <ligand>
        <name>Ca(2+)</name>
        <dbReference type="ChEBI" id="CHEBI:29108"/>
        <label>2</label>
    </ligand>
</feature>
<evidence type="ECO:0000256" key="3">
    <source>
        <dbReference type="ARBA" id="ARBA00012313"/>
    </source>
</evidence>
<comment type="catalytic activity">
    <reaction evidence="1">
        <text>2 a phenolic donor + H2O2 = 2 a phenolic radical donor + 2 H2O</text>
        <dbReference type="Rhea" id="RHEA:56136"/>
        <dbReference type="ChEBI" id="CHEBI:15377"/>
        <dbReference type="ChEBI" id="CHEBI:16240"/>
        <dbReference type="ChEBI" id="CHEBI:139520"/>
        <dbReference type="ChEBI" id="CHEBI:139521"/>
        <dbReference type="EC" id="1.11.1.7"/>
    </reaction>
</comment>
<evidence type="ECO:0000256" key="5">
    <source>
        <dbReference type="ARBA" id="ARBA00022559"/>
    </source>
</evidence>
<dbReference type="GO" id="GO:0140825">
    <property type="term" value="F:lactoperoxidase activity"/>
    <property type="evidence" value="ECO:0007669"/>
    <property type="project" value="UniProtKB-EC"/>
</dbReference>
<dbReference type="InterPro" id="IPR000823">
    <property type="entry name" value="Peroxidase_pln"/>
</dbReference>
<keyword evidence="12" id="KW-0325">Glycoprotein</keyword>
<protein>
    <recommendedName>
        <fullName evidence="3">peroxidase</fullName>
        <ecNumber evidence="3">1.11.1.7</ecNumber>
    </recommendedName>
</protein>
<dbReference type="InterPro" id="IPR002016">
    <property type="entry name" value="Haem_peroxidase"/>
</dbReference>
<keyword evidence="11 15" id="KW-1015">Disulfide bond</keyword>
<evidence type="ECO:0000259" key="17">
    <source>
        <dbReference type="PROSITE" id="PS50873"/>
    </source>
</evidence>
<dbReference type="InterPro" id="IPR010255">
    <property type="entry name" value="Haem_peroxidase_sf"/>
</dbReference>
<evidence type="ECO:0000256" key="13">
    <source>
        <dbReference type="ARBA" id="ARBA00023324"/>
    </source>
</evidence>
<dbReference type="Gene3D" id="1.10.420.10">
    <property type="entry name" value="Peroxidase, domain 2"/>
    <property type="match status" value="1"/>
</dbReference>
<proteinExistence type="inferred from homology"/>
<reference evidence="19" key="1">
    <citation type="journal article" date="2019" name="Nat. Commun.">
        <title>The genome of broomcorn millet.</title>
        <authorList>
            <person name="Zou C."/>
            <person name="Miki D."/>
            <person name="Li D."/>
            <person name="Tang Q."/>
            <person name="Xiao L."/>
            <person name="Rajput S."/>
            <person name="Deng P."/>
            <person name="Jia W."/>
            <person name="Huang R."/>
            <person name="Zhang M."/>
            <person name="Sun Y."/>
            <person name="Hu J."/>
            <person name="Fu X."/>
            <person name="Schnable P.S."/>
            <person name="Li F."/>
            <person name="Zhang H."/>
            <person name="Feng B."/>
            <person name="Zhu X."/>
            <person name="Liu R."/>
            <person name="Schnable J.C."/>
            <person name="Zhu J.-K."/>
            <person name="Zhang H."/>
        </authorList>
    </citation>
    <scope>NUCLEOTIDE SEQUENCE [LARGE SCALE GENOMIC DNA]</scope>
</reference>
<feature type="disulfide bond" evidence="15">
    <location>
        <begin position="27"/>
        <end position="49"/>
    </location>
</feature>
<dbReference type="GO" id="GO:0005576">
    <property type="term" value="C:extracellular region"/>
    <property type="evidence" value="ECO:0007669"/>
    <property type="project" value="UniProtKB-SubCell"/>
</dbReference>
<keyword evidence="13" id="KW-0376">Hydrogen peroxide</keyword>
<dbReference type="EMBL" id="PQIB02000002">
    <property type="protein sequence ID" value="RLN35472.1"/>
    <property type="molecule type" value="Genomic_DNA"/>
</dbReference>
<keyword evidence="9" id="KW-0560">Oxidoreductase</keyword>
<accession>A0A3L6TBD3</accession>
<evidence type="ECO:0000256" key="8">
    <source>
        <dbReference type="ARBA" id="ARBA00022837"/>
    </source>
</evidence>
<dbReference type="EC" id="1.11.1.7" evidence="3"/>
<dbReference type="PRINTS" id="PR00458">
    <property type="entry name" value="PEROXIDASE"/>
</dbReference>
<comment type="similarity">
    <text evidence="16">Belongs to the peroxidase family.</text>
</comment>
<keyword evidence="6" id="KW-0349">Heme</keyword>
<evidence type="ECO:0000256" key="14">
    <source>
        <dbReference type="PIRSR" id="PIRSR600823-3"/>
    </source>
</evidence>
<evidence type="ECO:0000256" key="10">
    <source>
        <dbReference type="ARBA" id="ARBA00023004"/>
    </source>
</evidence>
<evidence type="ECO:0000256" key="9">
    <source>
        <dbReference type="ARBA" id="ARBA00023002"/>
    </source>
</evidence>
<keyword evidence="10 14" id="KW-0408">Iron</keyword>
<feature type="binding site" evidence="14">
    <location>
        <position position="70"/>
    </location>
    <ligand>
        <name>Ca(2+)</name>
        <dbReference type="ChEBI" id="CHEBI:29108"/>
        <label>2</label>
    </ligand>
</feature>
<dbReference type="OrthoDB" id="628024at2759"/>
<feature type="domain" description="Plant heme peroxidase family profile" evidence="17">
    <location>
        <begin position="1"/>
        <end position="144"/>
    </location>
</feature>
<evidence type="ECO:0000256" key="6">
    <source>
        <dbReference type="ARBA" id="ARBA00022617"/>
    </source>
</evidence>
<dbReference type="Proteomes" id="UP000275267">
    <property type="component" value="Unassembled WGS sequence"/>
</dbReference>
<dbReference type="SUPFAM" id="SSF48113">
    <property type="entry name" value="Heme-dependent peroxidases"/>
    <property type="match status" value="1"/>
</dbReference>
<dbReference type="PANTHER" id="PTHR31517:SF84">
    <property type="entry name" value="PEROXIDASE"/>
    <property type="match status" value="1"/>
</dbReference>
<evidence type="ECO:0000313" key="18">
    <source>
        <dbReference type="EMBL" id="RLN35472.1"/>
    </source>
</evidence>
<comment type="cofactor">
    <cofactor evidence="14">
        <name>Ca(2+)</name>
        <dbReference type="ChEBI" id="CHEBI:29108"/>
    </cofactor>
    <text evidence="14">Binds 2 calcium ions per subunit.</text>
</comment>
<organism evidence="18 19">
    <name type="scientific">Panicum miliaceum</name>
    <name type="common">Proso millet</name>
    <name type="synonym">Broomcorn millet</name>
    <dbReference type="NCBI Taxonomy" id="4540"/>
    <lineage>
        <taxon>Eukaryota</taxon>
        <taxon>Viridiplantae</taxon>
        <taxon>Streptophyta</taxon>
        <taxon>Embryophyta</taxon>
        <taxon>Tracheophyta</taxon>
        <taxon>Spermatophyta</taxon>
        <taxon>Magnoliopsida</taxon>
        <taxon>Liliopsida</taxon>
        <taxon>Poales</taxon>
        <taxon>Poaceae</taxon>
        <taxon>PACMAD clade</taxon>
        <taxon>Panicoideae</taxon>
        <taxon>Panicodae</taxon>
        <taxon>Paniceae</taxon>
        <taxon>Panicinae</taxon>
        <taxon>Panicum</taxon>
        <taxon>Panicum sect. Panicum</taxon>
    </lineage>
</organism>
<feature type="binding site" description="axial binding residue" evidence="14">
    <location>
        <position position="20"/>
    </location>
    <ligand>
        <name>heme b</name>
        <dbReference type="ChEBI" id="CHEBI:60344"/>
    </ligand>
    <ligandPart>
        <name>Fe</name>
        <dbReference type="ChEBI" id="CHEBI:18248"/>
    </ligandPart>
</feature>
<dbReference type="STRING" id="4540.A0A3L6TBD3"/>
<dbReference type="PROSITE" id="PS50873">
    <property type="entry name" value="PEROXIDASE_4"/>
    <property type="match status" value="1"/>
</dbReference>
<dbReference type="PANTHER" id="PTHR31517">
    <property type="match status" value="1"/>
</dbReference>
<evidence type="ECO:0000256" key="1">
    <source>
        <dbReference type="ARBA" id="ARBA00000189"/>
    </source>
</evidence>
<keyword evidence="4" id="KW-0964">Secreted</keyword>
<evidence type="ECO:0000313" key="19">
    <source>
        <dbReference type="Proteomes" id="UP000275267"/>
    </source>
</evidence>
<dbReference type="FunFam" id="1.10.420.10:FF:000006">
    <property type="entry name" value="Peroxidase"/>
    <property type="match status" value="1"/>
</dbReference>
<evidence type="ECO:0000256" key="2">
    <source>
        <dbReference type="ARBA" id="ARBA00004613"/>
    </source>
</evidence>
<dbReference type="Pfam" id="PF00141">
    <property type="entry name" value="peroxidase"/>
    <property type="match status" value="1"/>
</dbReference>
<keyword evidence="8 14" id="KW-0106">Calcium</keyword>
<keyword evidence="7 14" id="KW-0479">Metal-binding</keyword>
<dbReference type="GO" id="GO:0042744">
    <property type="term" value="P:hydrogen peroxide catabolic process"/>
    <property type="evidence" value="ECO:0007669"/>
    <property type="project" value="UniProtKB-KW"/>
</dbReference>
<keyword evidence="19" id="KW-1185">Reference proteome</keyword>
<evidence type="ECO:0000256" key="11">
    <source>
        <dbReference type="ARBA" id="ARBA00023157"/>
    </source>
</evidence>
<name>A0A3L6TBD3_PANMI</name>
<keyword evidence="5" id="KW-0575">Peroxidase</keyword>
<evidence type="ECO:0000256" key="12">
    <source>
        <dbReference type="ARBA" id="ARBA00023180"/>
    </source>
</evidence>
<evidence type="ECO:0000256" key="7">
    <source>
        <dbReference type="ARBA" id="ARBA00022723"/>
    </source>
</evidence>
<dbReference type="GO" id="GO:0020037">
    <property type="term" value="F:heme binding"/>
    <property type="evidence" value="ECO:0007669"/>
    <property type="project" value="InterPro"/>
</dbReference>
<dbReference type="PRINTS" id="PR00461">
    <property type="entry name" value="PLPEROXIDASE"/>
</dbReference>
<dbReference type="AlphaFoldDB" id="A0A3L6TBD3"/>
<evidence type="ECO:0000256" key="4">
    <source>
        <dbReference type="ARBA" id="ARBA00022525"/>
    </source>
</evidence>
<dbReference type="GO" id="GO:0006979">
    <property type="term" value="P:response to oxidative stress"/>
    <property type="evidence" value="ECO:0007669"/>
    <property type="project" value="InterPro"/>
</dbReference>
<evidence type="ECO:0000256" key="15">
    <source>
        <dbReference type="PIRSR" id="PIRSR600823-5"/>
    </source>
</evidence>
<evidence type="ECO:0000256" key="16">
    <source>
        <dbReference type="RuleBase" id="RU004241"/>
    </source>
</evidence>
<feature type="binding site" evidence="14">
    <location>
        <position position="65"/>
    </location>
    <ligand>
        <name>Ca(2+)</name>
        <dbReference type="ChEBI" id="CHEBI:29108"/>
        <label>2</label>
    </ligand>
</feature>
<comment type="cofactor">
    <cofactor evidence="14">
        <name>heme b</name>
        <dbReference type="ChEBI" id="CHEBI:60344"/>
    </cofactor>
    <text evidence="14">Binds 1 heme b (iron(II)-protoporphyrin IX) group per subunit.</text>
</comment>
<gene>
    <name evidence="18" type="ORF">C2845_PM03G14130</name>
</gene>
<sequence>MMFAAQGLGAADMVTPSGAHSIGRARCLFFTGRLAAMDPGYAQRLNAACNGTGSPNNRVGQDPVTADVLDNQYYKNIDKFVLFRSDAVLVSSAATKQQVDVNAANPSSWESDFAAAMVKMGNIGVKTVRVPGQTEIRDVCWRVNA</sequence>
<comment type="caution">
    <text evidence="18">The sequence shown here is derived from an EMBL/GenBank/DDBJ whole genome shotgun (WGS) entry which is preliminary data.</text>
</comment>
<dbReference type="GO" id="GO:0046872">
    <property type="term" value="F:metal ion binding"/>
    <property type="evidence" value="ECO:0007669"/>
    <property type="project" value="UniProtKB-KW"/>
</dbReference>
<comment type="subcellular location">
    <subcellularLocation>
        <location evidence="2">Secreted</location>
    </subcellularLocation>
</comment>